<name>A0A3N6M9B3_NATCH</name>
<proteinExistence type="predicted"/>
<dbReference type="Proteomes" id="UP000281431">
    <property type="component" value="Unassembled WGS sequence"/>
</dbReference>
<dbReference type="AlphaFoldDB" id="A0A3N6M9B3"/>
<evidence type="ECO:0000313" key="1">
    <source>
        <dbReference type="EMBL" id="RQG98997.1"/>
    </source>
</evidence>
<protein>
    <submittedName>
        <fullName evidence="1">Conjugal transfer protein TraB</fullName>
    </submittedName>
</protein>
<accession>A0A3N6M9B3</accession>
<dbReference type="PANTHER" id="PTHR21530:SF7">
    <property type="entry name" value="TRAB DOMAIN-CONTAINING PROTEIN"/>
    <property type="match status" value="1"/>
</dbReference>
<organism evidence="1 2">
    <name type="scientific">Natrarchaeobius chitinivorans</name>
    <dbReference type="NCBI Taxonomy" id="1679083"/>
    <lineage>
        <taxon>Archaea</taxon>
        <taxon>Methanobacteriati</taxon>
        <taxon>Methanobacteriota</taxon>
        <taxon>Stenosarchaea group</taxon>
        <taxon>Halobacteria</taxon>
        <taxon>Halobacteriales</taxon>
        <taxon>Natrialbaceae</taxon>
        <taxon>Natrarchaeobius</taxon>
    </lineage>
</organism>
<sequence>MTATGSVTLVPSVHFSPVHRRRVRTAIRDAEPDLVAVELDERRYERMERNARLGFDDLASLPPATACVYAILRTIQRTVVRLYGFDPETTDMEAAVETASELGIDVALIDDPIAETISALVSRVGPATVPRTLLRAQRLDPARQAEQLELLAQPFEEIERGDDVQPAIDQLRHLFPEVAEVMIDRRDRAMARRLHALRRDGYDVVAVVGAGHHNGVRDELARLEDAGNGVDLDDPVPIRTPTRSVTRIPIE</sequence>
<dbReference type="Pfam" id="PF01963">
    <property type="entry name" value="TraB_PrgY_gumN"/>
    <property type="match status" value="1"/>
</dbReference>
<gene>
    <name evidence="1" type="ORF">EA472_15770</name>
</gene>
<comment type="caution">
    <text evidence="1">The sequence shown here is derived from an EMBL/GenBank/DDBJ whole genome shotgun (WGS) entry which is preliminary data.</text>
</comment>
<dbReference type="PANTHER" id="PTHR21530">
    <property type="entry name" value="PHEROMONE SHUTDOWN PROTEIN"/>
    <property type="match status" value="1"/>
</dbReference>
<dbReference type="InterPro" id="IPR046345">
    <property type="entry name" value="TraB_PrgY-like"/>
</dbReference>
<dbReference type="CDD" id="cd14726">
    <property type="entry name" value="TraB_PrgY-like"/>
    <property type="match status" value="1"/>
</dbReference>
<keyword evidence="2" id="KW-1185">Reference proteome</keyword>
<dbReference type="InterPro" id="IPR002816">
    <property type="entry name" value="TraB/PrgY/GumN_fam"/>
</dbReference>
<reference evidence="1 2" key="1">
    <citation type="submission" date="2018-10" db="EMBL/GenBank/DDBJ databases">
        <title>Natrarchaeobius chitinivorans gen. nov., sp. nov., and Natrarchaeobius haloalkaliphilus sp. nov., alkaliphilic, chitin-utilizing haloarchaea from hypersaline alkaline lakes.</title>
        <authorList>
            <person name="Sorokin D.Y."/>
            <person name="Elcheninov A.G."/>
            <person name="Kostrikina N.A."/>
            <person name="Bale N.J."/>
            <person name="Sinninghe Damste J.S."/>
            <person name="Khijniak T.V."/>
            <person name="Kublanov I.V."/>
            <person name="Toshchakov S.V."/>
        </authorList>
    </citation>
    <scope>NUCLEOTIDE SEQUENCE [LARGE SCALE GENOMIC DNA]</scope>
    <source>
        <strain evidence="1 2">AArcht7</strain>
    </source>
</reference>
<dbReference type="OrthoDB" id="185689at2157"/>
<evidence type="ECO:0000313" key="2">
    <source>
        <dbReference type="Proteomes" id="UP000281431"/>
    </source>
</evidence>
<dbReference type="EMBL" id="REFZ01000011">
    <property type="protein sequence ID" value="RQG98997.1"/>
    <property type="molecule type" value="Genomic_DNA"/>
</dbReference>